<reference evidence="3" key="1">
    <citation type="journal article" date="2012" name="Nat. Genet.">
        <title>Lifestyle transitions in plant pathogenic Colletotrichum fungi deciphered by genome and transcriptome analyses.</title>
        <authorList>
            <person name="O'Connell R.J."/>
            <person name="Thon M.R."/>
            <person name="Hacquard S."/>
            <person name="Amyotte S.G."/>
            <person name="Kleemann J."/>
            <person name="Torres M.F."/>
            <person name="Damm U."/>
            <person name="Buiate E.A."/>
            <person name="Epstein L."/>
            <person name="Alkan N."/>
            <person name="Altmueller J."/>
            <person name="Alvarado-Balderrama L."/>
            <person name="Bauser C.A."/>
            <person name="Becker C."/>
            <person name="Birren B.W."/>
            <person name="Chen Z."/>
            <person name="Choi J."/>
            <person name="Crouch J.A."/>
            <person name="Duvick J.P."/>
            <person name="Farman M.A."/>
            <person name="Gan P."/>
            <person name="Heiman D."/>
            <person name="Henrissat B."/>
            <person name="Howard R.J."/>
            <person name="Kabbage M."/>
            <person name="Koch C."/>
            <person name="Kracher B."/>
            <person name="Kubo Y."/>
            <person name="Law A.D."/>
            <person name="Lebrun M.-H."/>
            <person name="Lee Y.-H."/>
            <person name="Miyara I."/>
            <person name="Moore N."/>
            <person name="Neumann U."/>
            <person name="Nordstroem K."/>
            <person name="Panaccione D.G."/>
            <person name="Panstruga R."/>
            <person name="Place M."/>
            <person name="Proctor R.H."/>
            <person name="Prusky D."/>
            <person name="Rech G."/>
            <person name="Reinhardt R."/>
            <person name="Rollins J.A."/>
            <person name="Rounsley S."/>
            <person name="Schardl C.L."/>
            <person name="Schwartz D.C."/>
            <person name="Shenoy N."/>
            <person name="Shirasu K."/>
            <person name="Sikhakolli U.R."/>
            <person name="Stueber K."/>
            <person name="Sukno S.A."/>
            <person name="Sweigard J.A."/>
            <person name="Takano Y."/>
            <person name="Takahara H."/>
            <person name="Trail F."/>
            <person name="van der Does H.C."/>
            <person name="Voll L.M."/>
            <person name="Will I."/>
            <person name="Young S."/>
            <person name="Zeng Q."/>
            <person name="Zhang J."/>
            <person name="Zhou S."/>
            <person name="Dickman M.B."/>
            <person name="Schulze-Lefert P."/>
            <person name="Ver Loren van Themaat E."/>
            <person name="Ma L.-J."/>
            <person name="Vaillancourt L.J."/>
        </authorList>
    </citation>
    <scope>NUCLEOTIDE SEQUENCE [LARGE SCALE GENOMIC DNA]</scope>
    <source>
        <strain evidence="3">IMI 349063</strain>
    </source>
</reference>
<dbReference type="Proteomes" id="UP000007174">
    <property type="component" value="Unassembled WGS sequence"/>
</dbReference>
<sequence>MREWRSSNEFSGLAHSEKRASSSALASRTSRARRRGVSGLSTLGSAVFDRVGVVDLVTGDESRGGRVLSESTVGGSPRKSPDSYSVGSESTRSSSSSYLSSSSYSLSRSLSLPSSSSSSSSSPSYSTSSSSLSSAMNPDPKRYGSCSTVSRANISQIWTRACTHRSSRLP</sequence>
<dbReference type="HOGENOM" id="CLU_1570529_0_0_1"/>
<organism evidence="2 3">
    <name type="scientific">Colletotrichum higginsianum (strain IMI 349063)</name>
    <name type="common">Crucifer anthracnose fungus</name>
    <dbReference type="NCBI Taxonomy" id="759273"/>
    <lineage>
        <taxon>Eukaryota</taxon>
        <taxon>Fungi</taxon>
        <taxon>Dikarya</taxon>
        <taxon>Ascomycota</taxon>
        <taxon>Pezizomycotina</taxon>
        <taxon>Sordariomycetes</taxon>
        <taxon>Hypocreomycetidae</taxon>
        <taxon>Glomerellales</taxon>
        <taxon>Glomerellaceae</taxon>
        <taxon>Colletotrichum</taxon>
        <taxon>Colletotrichum destructivum species complex</taxon>
    </lineage>
</organism>
<feature type="compositionally biased region" description="Low complexity" evidence="1">
    <location>
        <begin position="90"/>
        <end position="134"/>
    </location>
</feature>
<evidence type="ECO:0000313" key="2">
    <source>
        <dbReference type="EMBL" id="CCF42099.1"/>
    </source>
</evidence>
<protein>
    <submittedName>
        <fullName evidence="2">Uncharacterized protein</fullName>
    </submittedName>
</protein>
<feature type="region of interest" description="Disordered" evidence="1">
    <location>
        <begin position="59"/>
        <end position="147"/>
    </location>
</feature>
<dbReference type="EMBL" id="CACQ02005141">
    <property type="protein sequence ID" value="CCF42099.1"/>
    <property type="molecule type" value="Genomic_DNA"/>
</dbReference>
<feature type="region of interest" description="Disordered" evidence="1">
    <location>
        <begin position="1"/>
        <end position="39"/>
    </location>
</feature>
<name>H1VPE4_COLHI</name>
<evidence type="ECO:0000313" key="3">
    <source>
        <dbReference type="Proteomes" id="UP000007174"/>
    </source>
</evidence>
<proteinExistence type="predicted"/>
<dbReference type="AlphaFoldDB" id="H1VPE4"/>
<evidence type="ECO:0000256" key="1">
    <source>
        <dbReference type="SAM" id="MobiDB-lite"/>
    </source>
</evidence>
<accession>H1VPE4</accession>
<gene>
    <name evidence="2" type="ORF">CH063_12186</name>
</gene>